<protein>
    <submittedName>
        <fullName evidence="1">Uncharacterized protein</fullName>
    </submittedName>
</protein>
<dbReference type="Proteomes" id="UP000324767">
    <property type="component" value="Unassembled WGS sequence"/>
</dbReference>
<comment type="caution">
    <text evidence="1">The sequence shown here is derived from an EMBL/GenBank/DDBJ whole genome shotgun (WGS) entry which is preliminary data.</text>
</comment>
<accession>A0A5M8PQK7</accession>
<organism evidence="1 2">
    <name type="scientific">Lasallia pustulata</name>
    <dbReference type="NCBI Taxonomy" id="136370"/>
    <lineage>
        <taxon>Eukaryota</taxon>
        <taxon>Fungi</taxon>
        <taxon>Dikarya</taxon>
        <taxon>Ascomycota</taxon>
        <taxon>Pezizomycotina</taxon>
        <taxon>Lecanoromycetes</taxon>
        <taxon>OSLEUM clade</taxon>
        <taxon>Umbilicariomycetidae</taxon>
        <taxon>Umbilicariales</taxon>
        <taxon>Umbilicariaceae</taxon>
        <taxon>Lasallia</taxon>
    </lineage>
</organism>
<gene>
    <name evidence="1" type="ORF">FRX48_05279</name>
</gene>
<sequence>MIVNEYSLSTLPDTDAHQLLVTAYSTVLQQIETHGDGLLPQGHYSLHADGLELTFFDANNHQQTWGVVGSALMAIGEYFAQYLGDFGAVTFAVFDGPHMVGTGALQLP</sequence>
<dbReference type="EMBL" id="VXIT01000008">
    <property type="protein sequence ID" value="KAA6410968.1"/>
    <property type="molecule type" value="Genomic_DNA"/>
</dbReference>
<dbReference type="AlphaFoldDB" id="A0A5M8PQK7"/>
<reference evidence="1 2" key="1">
    <citation type="submission" date="2019-09" db="EMBL/GenBank/DDBJ databases">
        <title>The hologenome of the rock-dwelling lichen Lasallia pustulata.</title>
        <authorList>
            <person name="Greshake Tzovaras B."/>
            <person name="Segers F."/>
            <person name="Bicker A."/>
            <person name="Dal Grande F."/>
            <person name="Otte J."/>
            <person name="Hankeln T."/>
            <person name="Schmitt I."/>
            <person name="Ebersberger I."/>
        </authorList>
    </citation>
    <scope>NUCLEOTIDE SEQUENCE [LARGE SCALE GENOMIC DNA]</scope>
    <source>
        <strain evidence="1">A1-1</strain>
    </source>
</reference>
<evidence type="ECO:0000313" key="1">
    <source>
        <dbReference type="EMBL" id="KAA6410968.1"/>
    </source>
</evidence>
<name>A0A5M8PQK7_9LECA</name>
<proteinExistence type="predicted"/>
<evidence type="ECO:0000313" key="2">
    <source>
        <dbReference type="Proteomes" id="UP000324767"/>
    </source>
</evidence>